<reference evidence="1" key="1">
    <citation type="submission" date="2019-12" db="EMBL/GenBank/DDBJ databases">
        <title>Genome sequencing and annotation of Brassica cretica.</title>
        <authorList>
            <person name="Studholme D.J."/>
            <person name="Sarris P.F."/>
        </authorList>
    </citation>
    <scope>NUCLEOTIDE SEQUENCE</scope>
    <source>
        <strain evidence="1">PFS-001/15</strain>
        <tissue evidence="1">Leaf</tissue>
    </source>
</reference>
<sequence>MLVAKEHDANKMHETGGIQLAHRYLETIQRADDDLRNRKPQAAEHYERLVTREITLWGIISTLPALRNSKFHRVWNPIE</sequence>
<dbReference type="AlphaFoldDB" id="A0A8S9HSI4"/>
<organism evidence="1 2">
    <name type="scientific">Brassica cretica</name>
    <name type="common">Mustard</name>
    <dbReference type="NCBI Taxonomy" id="69181"/>
    <lineage>
        <taxon>Eukaryota</taxon>
        <taxon>Viridiplantae</taxon>
        <taxon>Streptophyta</taxon>
        <taxon>Embryophyta</taxon>
        <taxon>Tracheophyta</taxon>
        <taxon>Spermatophyta</taxon>
        <taxon>Magnoliopsida</taxon>
        <taxon>eudicotyledons</taxon>
        <taxon>Gunneridae</taxon>
        <taxon>Pentapetalae</taxon>
        <taxon>rosids</taxon>
        <taxon>malvids</taxon>
        <taxon>Brassicales</taxon>
        <taxon>Brassicaceae</taxon>
        <taxon>Brassiceae</taxon>
        <taxon>Brassica</taxon>
    </lineage>
</organism>
<accession>A0A8S9HSI4</accession>
<dbReference type="EMBL" id="QGKW02001940">
    <property type="protein sequence ID" value="KAF2559136.1"/>
    <property type="molecule type" value="Genomic_DNA"/>
</dbReference>
<gene>
    <name evidence="1" type="ORF">F2Q68_00016756</name>
</gene>
<protein>
    <submittedName>
        <fullName evidence="1">Uncharacterized protein</fullName>
    </submittedName>
</protein>
<evidence type="ECO:0000313" key="2">
    <source>
        <dbReference type="Proteomes" id="UP000712281"/>
    </source>
</evidence>
<comment type="caution">
    <text evidence="1">The sequence shown here is derived from an EMBL/GenBank/DDBJ whole genome shotgun (WGS) entry which is preliminary data.</text>
</comment>
<proteinExistence type="predicted"/>
<evidence type="ECO:0000313" key="1">
    <source>
        <dbReference type="EMBL" id="KAF2559136.1"/>
    </source>
</evidence>
<name>A0A8S9HSI4_BRACR</name>
<dbReference type="Proteomes" id="UP000712281">
    <property type="component" value="Unassembled WGS sequence"/>
</dbReference>